<proteinExistence type="predicted"/>
<organism evidence="1 2">
    <name type="scientific">Aggregatibacter actinomycetemcomitans</name>
    <name type="common">Actinobacillus actinomycetemcomitans</name>
    <name type="synonym">Haemophilus actinomycetemcomitans</name>
    <dbReference type="NCBI Taxonomy" id="714"/>
    <lineage>
        <taxon>Bacteria</taxon>
        <taxon>Pseudomonadati</taxon>
        <taxon>Pseudomonadota</taxon>
        <taxon>Gammaproteobacteria</taxon>
        <taxon>Pasteurellales</taxon>
        <taxon>Pasteurellaceae</taxon>
        <taxon>Aggregatibacter</taxon>
    </lineage>
</organism>
<dbReference type="EMBL" id="PCGW01000018">
    <property type="protein sequence ID" value="PHO20084.1"/>
    <property type="molecule type" value="Genomic_DNA"/>
</dbReference>
<keyword evidence="2" id="KW-1185">Reference proteome</keyword>
<evidence type="ECO:0000313" key="1">
    <source>
        <dbReference type="EMBL" id="PHO20084.1"/>
    </source>
</evidence>
<protein>
    <submittedName>
        <fullName evidence="1">Uncharacterized protein</fullName>
    </submittedName>
</protein>
<dbReference type="Proteomes" id="UP000226080">
    <property type="component" value="Unassembled WGS sequence"/>
</dbReference>
<evidence type="ECO:0000313" key="2">
    <source>
        <dbReference type="Proteomes" id="UP000226080"/>
    </source>
</evidence>
<reference evidence="1 2" key="1">
    <citation type="submission" date="2017-10" db="EMBL/GenBank/DDBJ databases">
        <title>Draft genome sequences of Aggregatibacter actinomycetemcomitans strains 310a and 310b.</title>
        <authorList>
            <person name="May A.C."/>
            <person name="Ohta H."/>
            <person name="Maeda H."/>
            <person name="Kokeguchi S."/>
            <person name="Cugini C."/>
        </authorList>
    </citation>
    <scope>NUCLEOTIDE SEQUENCE [LARGE SCALE GENOMIC DNA]</scope>
    <source>
        <strain evidence="1 2">310b</strain>
    </source>
</reference>
<comment type="caution">
    <text evidence="1">The sequence shown here is derived from an EMBL/GenBank/DDBJ whole genome shotgun (WGS) entry which is preliminary data.</text>
</comment>
<name>A0A2G1DNW5_AGGAC</name>
<gene>
    <name evidence="1" type="ORF">CQR80_09045</name>
</gene>
<sequence>MADEYNDGVNMPRPLKSDIDELSAKYPRAAMYLKADSYSTAENYDKASAGDKAKKLLDEGGSIEDAQKILGNWLPASAYWD</sequence>
<accession>A0A2G1DNW5</accession>